<organism evidence="2 3">
    <name type="scientific">Streptomyces bikiniensis</name>
    <dbReference type="NCBI Taxonomy" id="1896"/>
    <lineage>
        <taxon>Bacteria</taxon>
        <taxon>Bacillati</taxon>
        <taxon>Actinomycetota</taxon>
        <taxon>Actinomycetes</taxon>
        <taxon>Kitasatosporales</taxon>
        <taxon>Streptomycetaceae</taxon>
        <taxon>Streptomyces</taxon>
    </lineage>
</organism>
<dbReference type="EMBL" id="JBITYT010000008">
    <property type="protein sequence ID" value="MFI9121472.1"/>
    <property type="molecule type" value="Genomic_DNA"/>
</dbReference>
<name>A0ABW8CV84_STRBI</name>
<feature type="region of interest" description="Disordered" evidence="1">
    <location>
        <begin position="196"/>
        <end position="267"/>
    </location>
</feature>
<protein>
    <submittedName>
        <fullName evidence="2">Uncharacterized protein</fullName>
    </submittedName>
</protein>
<evidence type="ECO:0000313" key="3">
    <source>
        <dbReference type="Proteomes" id="UP001614391"/>
    </source>
</evidence>
<evidence type="ECO:0000313" key="2">
    <source>
        <dbReference type="EMBL" id="MFI9121472.1"/>
    </source>
</evidence>
<gene>
    <name evidence="2" type="ORF">ACIGW0_19025</name>
</gene>
<sequence length="364" mass="39484">MFYAAHAPTLARPLEDALAGKGHHSAQAEPAKPLPHPRVPASTYCDLIATAGRFTEQFHVSALDEATDIGPWRIGISMKFLADCGLVEKISARGIYRPSLSAQEIARAWASGRAEGLSALRTDWQKLWFVRSARERLEQGSAPRVALRLKFLRQVRTRGHEKAVDRLLDLMVATGFLIEEPDGLIRWYEHVAPVSGSTAASEEPTAQTSPGQSSTTEEPQTGEPAGDAGFSCSSDPDAETPRRSDKDEPTVPGPRREGESDPRLGPDVDVEKLLSTHLGMGEAWHMNPDEAAALHDHVTGLVTVLSAVSARAQTSEAPLKAELLVPLWPLGAIAAMDRGEWLDTHRLIKQLGSAAPLRKESMNN</sequence>
<feature type="compositionally biased region" description="Polar residues" evidence="1">
    <location>
        <begin position="196"/>
        <end position="219"/>
    </location>
</feature>
<feature type="compositionally biased region" description="Basic and acidic residues" evidence="1">
    <location>
        <begin position="239"/>
        <end position="267"/>
    </location>
</feature>
<dbReference type="Proteomes" id="UP001614391">
    <property type="component" value="Unassembled WGS sequence"/>
</dbReference>
<accession>A0ABW8CV84</accession>
<dbReference type="RefSeq" id="WP_399616185.1">
    <property type="nucleotide sequence ID" value="NZ_JBITYT010000008.1"/>
</dbReference>
<keyword evidence="3" id="KW-1185">Reference proteome</keyword>
<comment type="caution">
    <text evidence="2">The sequence shown here is derived from an EMBL/GenBank/DDBJ whole genome shotgun (WGS) entry which is preliminary data.</text>
</comment>
<evidence type="ECO:0000256" key="1">
    <source>
        <dbReference type="SAM" id="MobiDB-lite"/>
    </source>
</evidence>
<proteinExistence type="predicted"/>
<reference evidence="2 3" key="1">
    <citation type="submission" date="2024-10" db="EMBL/GenBank/DDBJ databases">
        <title>The Natural Products Discovery Center: Release of the First 8490 Sequenced Strains for Exploring Actinobacteria Biosynthetic Diversity.</title>
        <authorList>
            <person name="Kalkreuter E."/>
            <person name="Kautsar S.A."/>
            <person name="Yang D."/>
            <person name="Bader C.D."/>
            <person name="Teijaro C.N."/>
            <person name="Fluegel L."/>
            <person name="Davis C.M."/>
            <person name="Simpson J.R."/>
            <person name="Lauterbach L."/>
            <person name="Steele A.D."/>
            <person name="Gui C."/>
            <person name="Meng S."/>
            <person name="Li G."/>
            <person name="Viehrig K."/>
            <person name="Ye F."/>
            <person name="Su P."/>
            <person name="Kiefer A.F."/>
            <person name="Nichols A."/>
            <person name="Cepeda A.J."/>
            <person name="Yan W."/>
            <person name="Fan B."/>
            <person name="Jiang Y."/>
            <person name="Adhikari A."/>
            <person name="Zheng C.-J."/>
            <person name="Schuster L."/>
            <person name="Cowan T.M."/>
            <person name="Smanski M.J."/>
            <person name="Chevrette M.G."/>
            <person name="De Carvalho L.P.S."/>
            <person name="Shen B."/>
        </authorList>
    </citation>
    <scope>NUCLEOTIDE SEQUENCE [LARGE SCALE GENOMIC DNA]</scope>
    <source>
        <strain evidence="2 3">NPDC053346</strain>
    </source>
</reference>